<organism evidence="2">
    <name type="scientific">marine metagenome</name>
    <dbReference type="NCBI Taxonomy" id="408172"/>
    <lineage>
        <taxon>unclassified sequences</taxon>
        <taxon>metagenomes</taxon>
        <taxon>ecological metagenomes</taxon>
    </lineage>
</organism>
<feature type="compositionally biased region" description="Basic and acidic residues" evidence="1">
    <location>
        <begin position="50"/>
        <end position="63"/>
    </location>
</feature>
<dbReference type="NCBIfam" id="TIGR00135">
    <property type="entry name" value="gatC"/>
    <property type="match status" value="1"/>
</dbReference>
<evidence type="ECO:0008006" key="3">
    <source>
        <dbReference type="Google" id="ProtNLM"/>
    </source>
</evidence>
<dbReference type="GO" id="GO:0006450">
    <property type="term" value="P:regulation of translational fidelity"/>
    <property type="evidence" value="ECO:0007669"/>
    <property type="project" value="InterPro"/>
</dbReference>
<dbReference type="PANTHER" id="PTHR15004">
    <property type="entry name" value="GLUTAMYL-TRNA(GLN) AMIDOTRANSFERASE SUBUNIT C, MITOCHONDRIAL"/>
    <property type="match status" value="1"/>
</dbReference>
<dbReference type="InterPro" id="IPR036113">
    <property type="entry name" value="Asp/Glu-ADT_sf_sub_c"/>
</dbReference>
<dbReference type="AlphaFoldDB" id="A0A381UMJ8"/>
<dbReference type="Pfam" id="PF02686">
    <property type="entry name" value="GatC"/>
    <property type="match status" value="1"/>
</dbReference>
<dbReference type="SUPFAM" id="SSF141000">
    <property type="entry name" value="Glu-tRNAGln amidotransferase C subunit"/>
    <property type="match status" value="1"/>
</dbReference>
<dbReference type="InterPro" id="IPR003837">
    <property type="entry name" value="GatC"/>
</dbReference>
<dbReference type="HAMAP" id="MF_00122">
    <property type="entry name" value="GatC"/>
    <property type="match status" value="1"/>
</dbReference>
<sequence length="84" mass="9743">MAKLHLSEEEVSLYTDQMNEILEYMKQLDELDTEDVEPLSHVLDQINMTRPDEEKTSLSRDEALQNAPETDGEYFIVPNVIEKS</sequence>
<feature type="region of interest" description="Disordered" evidence="1">
    <location>
        <begin position="50"/>
        <end position="71"/>
    </location>
</feature>
<proteinExistence type="inferred from homology"/>
<dbReference type="EMBL" id="UINC01006749">
    <property type="protein sequence ID" value="SVA29405.1"/>
    <property type="molecule type" value="Genomic_DNA"/>
</dbReference>
<evidence type="ECO:0000256" key="1">
    <source>
        <dbReference type="SAM" id="MobiDB-lite"/>
    </source>
</evidence>
<dbReference type="GO" id="GO:0070681">
    <property type="term" value="P:glutaminyl-tRNAGln biosynthesis via transamidation"/>
    <property type="evidence" value="ECO:0007669"/>
    <property type="project" value="TreeGrafter"/>
</dbReference>
<name>A0A381UMJ8_9ZZZZ</name>
<gene>
    <name evidence="2" type="ORF">METZ01_LOCUS82259</name>
</gene>
<evidence type="ECO:0000313" key="2">
    <source>
        <dbReference type="EMBL" id="SVA29405.1"/>
    </source>
</evidence>
<protein>
    <recommendedName>
        <fullName evidence="3">Aspartyl/glutamyl-tRNA(Asn/Gln) amidotransferase subunit C</fullName>
    </recommendedName>
</protein>
<accession>A0A381UMJ8</accession>
<dbReference type="Gene3D" id="1.10.20.60">
    <property type="entry name" value="Glu-tRNAGln amidotransferase C subunit, N-terminal domain"/>
    <property type="match status" value="1"/>
</dbReference>
<dbReference type="PANTHER" id="PTHR15004:SF0">
    <property type="entry name" value="GLUTAMYL-TRNA(GLN) AMIDOTRANSFERASE SUBUNIT C, MITOCHONDRIAL"/>
    <property type="match status" value="1"/>
</dbReference>
<reference evidence="2" key="1">
    <citation type="submission" date="2018-05" db="EMBL/GenBank/DDBJ databases">
        <authorList>
            <person name="Lanie J.A."/>
            <person name="Ng W.-L."/>
            <person name="Kazmierczak K.M."/>
            <person name="Andrzejewski T.M."/>
            <person name="Davidsen T.M."/>
            <person name="Wayne K.J."/>
            <person name="Tettelin H."/>
            <person name="Glass J.I."/>
            <person name="Rusch D."/>
            <person name="Podicherti R."/>
            <person name="Tsui H.-C.T."/>
            <person name="Winkler M.E."/>
        </authorList>
    </citation>
    <scope>NUCLEOTIDE SEQUENCE</scope>
</reference>